<feature type="domain" description="HTH araC/xylS-type" evidence="4">
    <location>
        <begin position="239"/>
        <end position="337"/>
    </location>
</feature>
<dbReference type="InterPro" id="IPR009057">
    <property type="entry name" value="Homeodomain-like_sf"/>
</dbReference>
<evidence type="ECO:0000256" key="1">
    <source>
        <dbReference type="ARBA" id="ARBA00023015"/>
    </source>
</evidence>
<dbReference type="PANTHER" id="PTHR46796">
    <property type="entry name" value="HTH-TYPE TRANSCRIPTIONAL ACTIVATOR RHAS-RELATED"/>
    <property type="match status" value="1"/>
</dbReference>
<dbReference type="OrthoDB" id="2573719at2"/>
<dbReference type="SUPFAM" id="SSF46689">
    <property type="entry name" value="Homeodomain-like"/>
    <property type="match status" value="2"/>
</dbReference>
<name>A0A559J9E5_9BACL</name>
<dbReference type="Gene3D" id="1.10.10.60">
    <property type="entry name" value="Homeodomain-like"/>
    <property type="match status" value="2"/>
</dbReference>
<evidence type="ECO:0000259" key="4">
    <source>
        <dbReference type="PROSITE" id="PS01124"/>
    </source>
</evidence>
<protein>
    <submittedName>
        <fullName evidence="5">AraC family transcriptional regulator</fullName>
    </submittedName>
</protein>
<accession>A0A559J9E5</accession>
<keyword evidence="1" id="KW-0805">Transcription regulation</keyword>
<dbReference type="InterPro" id="IPR018060">
    <property type="entry name" value="HTH_AraC"/>
</dbReference>
<dbReference type="SMART" id="SM00342">
    <property type="entry name" value="HTH_ARAC"/>
    <property type="match status" value="1"/>
</dbReference>
<dbReference type="InterPro" id="IPR037923">
    <property type="entry name" value="HTH-like"/>
</dbReference>
<keyword evidence="3" id="KW-0804">Transcription</keyword>
<dbReference type="InterPro" id="IPR003313">
    <property type="entry name" value="AraC-bd"/>
</dbReference>
<dbReference type="GO" id="GO:0003700">
    <property type="term" value="F:DNA-binding transcription factor activity"/>
    <property type="evidence" value="ECO:0007669"/>
    <property type="project" value="InterPro"/>
</dbReference>
<dbReference type="EMBL" id="VNJJ01000016">
    <property type="protein sequence ID" value="TVX96482.1"/>
    <property type="molecule type" value="Genomic_DNA"/>
</dbReference>
<evidence type="ECO:0000313" key="6">
    <source>
        <dbReference type="Proteomes" id="UP000316330"/>
    </source>
</evidence>
<gene>
    <name evidence="5" type="ORF">FPZ45_21000</name>
</gene>
<dbReference type="Pfam" id="PF02311">
    <property type="entry name" value="AraC_binding"/>
    <property type="match status" value="1"/>
</dbReference>
<dbReference type="Proteomes" id="UP000316330">
    <property type="component" value="Unassembled WGS sequence"/>
</dbReference>
<proteinExistence type="predicted"/>
<keyword evidence="2" id="KW-0238">DNA-binding</keyword>
<dbReference type="SUPFAM" id="SSF51215">
    <property type="entry name" value="Regulatory protein AraC"/>
    <property type="match status" value="1"/>
</dbReference>
<dbReference type="InterPro" id="IPR050204">
    <property type="entry name" value="AraC_XylS_family_regulators"/>
</dbReference>
<evidence type="ECO:0000256" key="2">
    <source>
        <dbReference type="ARBA" id="ARBA00023125"/>
    </source>
</evidence>
<dbReference type="Pfam" id="PF12833">
    <property type="entry name" value="HTH_18"/>
    <property type="match status" value="1"/>
</dbReference>
<organism evidence="5 6">
    <name type="scientific">Cohnella terricola</name>
    <dbReference type="NCBI Taxonomy" id="1289167"/>
    <lineage>
        <taxon>Bacteria</taxon>
        <taxon>Bacillati</taxon>
        <taxon>Bacillota</taxon>
        <taxon>Bacilli</taxon>
        <taxon>Bacillales</taxon>
        <taxon>Paenibacillaceae</taxon>
        <taxon>Cohnella</taxon>
    </lineage>
</organism>
<dbReference type="PROSITE" id="PS01124">
    <property type="entry name" value="HTH_ARAC_FAMILY_2"/>
    <property type="match status" value="1"/>
</dbReference>
<keyword evidence="6" id="KW-1185">Reference proteome</keyword>
<dbReference type="AlphaFoldDB" id="A0A559J9E5"/>
<evidence type="ECO:0000256" key="3">
    <source>
        <dbReference type="ARBA" id="ARBA00023163"/>
    </source>
</evidence>
<evidence type="ECO:0000313" key="5">
    <source>
        <dbReference type="EMBL" id="TVX96482.1"/>
    </source>
</evidence>
<sequence>MCKMEGFSQFLGITIMVGNLPFPIVDLGLSIIIKCAILIPTTCEKDTSSYKMDILRGGAPMKFEFRSNLFAEEAVLPFTVYTIGMEQQSAISRTEGFSAHQLLVTASGKGRVHLFGQNKWDIVGENTVLYIPAGFPNEYVPVIDGDWLVGYVSFHGSAVARASWGLGDSPAVFPVRSVDRLIELLGRIWEHSGAKYDTWAASELFFSLLIELRRQMPDKRSLSSAHGPAPGGSRESTVLQAAKFMQDYLHRDISIARLAEQVGYSQKQLTRLFLRTFGTTPLQYLRHVRLKAAELLLESGGTMSIAQIARHVGMEPTYFTRAFRQAHGVGPGEYRRIKDRETQEAALSGNVPTFK</sequence>
<reference evidence="5 6" key="1">
    <citation type="submission" date="2019-07" db="EMBL/GenBank/DDBJ databases">
        <authorList>
            <person name="Kim J."/>
        </authorList>
    </citation>
    <scope>NUCLEOTIDE SEQUENCE [LARGE SCALE GENOMIC DNA]</scope>
    <source>
        <strain evidence="5 6">G13</strain>
    </source>
</reference>
<comment type="caution">
    <text evidence="5">The sequence shown here is derived from an EMBL/GenBank/DDBJ whole genome shotgun (WGS) entry which is preliminary data.</text>
</comment>
<dbReference type="GO" id="GO:0043565">
    <property type="term" value="F:sequence-specific DNA binding"/>
    <property type="evidence" value="ECO:0007669"/>
    <property type="project" value="InterPro"/>
</dbReference>